<sequence>MKATLFQPSPGIEIAICTYSEGDENSDTRSEFQVFLDKTIGIQTSYITCPKTDRRRAFTADFNTDYQNPQIRSVQPYGDAKFKFGQLPVGQGVDPLSNHIGLASANGKALTRACPYVGEAIEKEFGPFSDVCRKYFVLSKEAKVYTQPKEQMAVSAASAQSDCIQRAIHAAYNKRSGKGIVEVLLKHRLEASSRNLATGLHRLSRLRPECRQLFRLPAMNKVHSCVLRHLTEDAVDPQ</sequence>
<reference evidence="1 2" key="1">
    <citation type="submission" date="2020-04" db="EMBL/GenBank/DDBJ databases">
        <title>Perkinsus olseni comparative genomics.</title>
        <authorList>
            <person name="Bogema D.R."/>
        </authorList>
    </citation>
    <scope>NUCLEOTIDE SEQUENCE [LARGE SCALE GENOMIC DNA]</scope>
    <source>
        <strain evidence="1">ATCC PRA-205</strain>
    </source>
</reference>
<feature type="non-terminal residue" evidence="1">
    <location>
        <position position="1"/>
    </location>
</feature>
<name>A0A7J6U5B0_PEROL</name>
<dbReference type="Proteomes" id="UP000574390">
    <property type="component" value="Unassembled WGS sequence"/>
</dbReference>
<protein>
    <submittedName>
        <fullName evidence="1">Uncharacterized protein</fullName>
    </submittedName>
</protein>
<evidence type="ECO:0000313" key="1">
    <source>
        <dbReference type="EMBL" id="KAF4752648.1"/>
    </source>
</evidence>
<evidence type="ECO:0000313" key="2">
    <source>
        <dbReference type="Proteomes" id="UP000574390"/>
    </source>
</evidence>
<proteinExistence type="predicted"/>
<organism evidence="1 2">
    <name type="scientific">Perkinsus olseni</name>
    <name type="common">Perkinsus atlanticus</name>
    <dbReference type="NCBI Taxonomy" id="32597"/>
    <lineage>
        <taxon>Eukaryota</taxon>
        <taxon>Sar</taxon>
        <taxon>Alveolata</taxon>
        <taxon>Perkinsozoa</taxon>
        <taxon>Perkinsea</taxon>
        <taxon>Perkinsida</taxon>
        <taxon>Perkinsidae</taxon>
        <taxon>Perkinsus</taxon>
    </lineage>
</organism>
<dbReference type="EMBL" id="JABANM010002379">
    <property type="protein sequence ID" value="KAF4752648.1"/>
    <property type="molecule type" value="Genomic_DNA"/>
</dbReference>
<accession>A0A7J6U5B0</accession>
<dbReference type="AlphaFoldDB" id="A0A7J6U5B0"/>
<comment type="caution">
    <text evidence="1">The sequence shown here is derived from an EMBL/GenBank/DDBJ whole genome shotgun (WGS) entry which is preliminary data.</text>
</comment>
<gene>
    <name evidence="1" type="ORF">FOZ62_000948</name>
</gene>